<dbReference type="PATRIC" id="fig|1225564.3.peg.6474"/>
<dbReference type="InterPro" id="IPR027474">
    <property type="entry name" value="L-asparaginase_N"/>
</dbReference>
<dbReference type="RefSeq" id="WP_047191725.1">
    <property type="nucleotide sequence ID" value="NZ_LCYG01000077.1"/>
</dbReference>
<gene>
    <name evidence="7" type="ORF">AA309_24890</name>
</gene>
<dbReference type="InterPro" id="IPR037152">
    <property type="entry name" value="L-asparaginase_N_sf"/>
</dbReference>
<dbReference type="Pfam" id="PF17763">
    <property type="entry name" value="Asparaginase_C"/>
    <property type="match status" value="1"/>
</dbReference>
<comment type="similarity">
    <text evidence="1">Belongs to the asparaginase 1 family.</text>
</comment>
<dbReference type="Proteomes" id="UP000035489">
    <property type="component" value="Unassembled WGS sequence"/>
</dbReference>
<evidence type="ECO:0000256" key="2">
    <source>
        <dbReference type="ARBA" id="ARBA00022801"/>
    </source>
</evidence>
<evidence type="ECO:0000256" key="3">
    <source>
        <dbReference type="PIRSR" id="PIRSR001220-1"/>
    </source>
</evidence>
<dbReference type="Gene3D" id="3.40.50.1170">
    <property type="entry name" value="L-asparaginase, N-terminal domain"/>
    <property type="match status" value="1"/>
</dbReference>
<dbReference type="InterPro" id="IPR027473">
    <property type="entry name" value="L-asparaginase_C"/>
</dbReference>
<dbReference type="EMBL" id="LCYG01000077">
    <property type="protein sequence ID" value="KLK90576.1"/>
    <property type="molecule type" value="Genomic_DNA"/>
</dbReference>
<evidence type="ECO:0000313" key="7">
    <source>
        <dbReference type="EMBL" id="KLK90576.1"/>
    </source>
</evidence>
<proteinExistence type="inferred from homology"/>
<dbReference type="SUPFAM" id="SSF53774">
    <property type="entry name" value="Glutaminase/Asparaginase"/>
    <property type="match status" value="1"/>
</dbReference>
<dbReference type="InterPro" id="IPR006034">
    <property type="entry name" value="Asparaginase/glutaminase-like"/>
</dbReference>
<dbReference type="InterPro" id="IPR036152">
    <property type="entry name" value="Asp/glu_Ase-like_sf"/>
</dbReference>
<dbReference type="PANTHER" id="PTHR11707">
    <property type="entry name" value="L-ASPARAGINASE"/>
    <property type="match status" value="1"/>
</dbReference>
<accession>A0A0H1R6W9</accession>
<dbReference type="InterPro" id="IPR040919">
    <property type="entry name" value="Asparaginase_C"/>
</dbReference>
<dbReference type="PROSITE" id="PS51732">
    <property type="entry name" value="ASN_GLN_ASE_3"/>
    <property type="match status" value="1"/>
</dbReference>
<dbReference type="PIRSF" id="PIRSF500176">
    <property type="entry name" value="L_ASNase"/>
    <property type="match status" value="1"/>
</dbReference>
<dbReference type="SMART" id="SM00870">
    <property type="entry name" value="Asparaginase"/>
    <property type="match status" value="1"/>
</dbReference>
<keyword evidence="8" id="KW-1185">Reference proteome</keyword>
<evidence type="ECO:0000259" key="5">
    <source>
        <dbReference type="Pfam" id="PF00710"/>
    </source>
</evidence>
<organism evidence="7 8">
    <name type="scientific">Microvirga vignae</name>
    <dbReference type="NCBI Taxonomy" id="1225564"/>
    <lineage>
        <taxon>Bacteria</taxon>
        <taxon>Pseudomonadati</taxon>
        <taxon>Pseudomonadota</taxon>
        <taxon>Alphaproteobacteria</taxon>
        <taxon>Hyphomicrobiales</taxon>
        <taxon>Methylobacteriaceae</taxon>
        <taxon>Microvirga</taxon>
    </lineage>
</organism>
<sequence length="332" mass="35522">MSKPKIAVIGTGGTISSISTHSLEVLDYPETGRKMEPAEAIERVPEAAQFAELLPLPFRAVGSTKIAPADWLELAQLITRTAREQADISGFVILHGTATLEETAYFLSLVLKTDKPVVLVGAQRPASALSSDVGMNLVSAVRTAIDPQAGGKGVLIVLNDEIHSARDASKTSTYRLQTFKSRDFGLLGHVDGDGVYFYRAPLRRHTLESAFDIARITEFPRVDIVYSYAGSDGCAVDAFVAAGTRGLVSAGLPPGLTTPLERESFEKAAQAGVLIVQSSRAGSGRVARRSYLKDKAMIGADNLTPQKARILLALALTQTSNPDEVQTLFDTH</sequence>
<dbReference type="PIRSF" id="PIRSF001220">
    <property type="entry name" value="L-ASNase_gatD"/>
    <property type="match status" value="1"/>
</dbReference>
<feature type="active site" description="O-isoaspartyl threonine intermediate" evidence="3">
    <location>
        <position position="14"/>
    </location>
</feature>
<protein>
    <submittedName>
        <fullName evidence="7">Asparaginase</fullName>
    </submittedName>
</protein>
<feature type="domain" description="Asparaginase/glutaminase C-terminal" evidence="6">
    <location>
        <begin position="221"/>
        <end position="329"/>
    </location>
</feature>
<feature type="domain" description="L-asparaginase N-terminal" evidence="5">
    <location>
        <begin position="5"/>
        <end position="201"/>
    </location>
</feature>
<dbReference type="InterPro" id="IPR004550">
    <property type="entry name" value="AsnASE_II"/>
</dbReference>
<dbReference type="AlphaFoldDB" id="A0A0H1R6W9"/>
<dbReference type="STRING" id="1225564.AA309_24890"/>
<reference evidence="7 8" key="1">
    <citation type="submission" date="2015-05" db="EMBL/GenBank/DDBJ databases">
        <title>Draft genome sequence of Microvirga vignae strain BR3299, a novel nitrogen fixing bacteria isolated from Brazil semi-aired region.</title>
        <authorList>
            <person name="Zilli J.E."/>
            <person name="Passos S.R."/>
            <person name="Leite J."/>
            <person name="Baldani J.I."/>
            <person name="Xavier G.R."/>
            <person name="Rumjaneck N.G."/>
            <person name="Simoes-Araujo J.L."/>
        </authorList>
    </citation>
    <scope>NUCLEOTIDE SEQUENCE [LARGE SCALE GENOMIC DNA]</scope>
    <source>
        <strain evidence="7 8">BR3299</strain>
    </source>
</reference>
<evidence type="ECO:0000259" key="6">
    <source>
        <dbReference type="Pfam" id="PF17763"/>
    </source>
</evidence>
<dbReference type="FunFam" id="3.40.50.1170:FF:000001">
    <property type="entry name" value="L-asparaginase 2"/>
    <property type="match status" value="1"/>
</dbReference>
<dbReference type="CDD" id="cd08964">
    <property type="entry name" value="L-asparaginase_II"/>
    <property type="match status" value="1"/>
</dbReference>
<dbReference type="Gene3D" id="3.40.50.40">
    <property type="match status" value="1"/>
</dbReference>
<evidence type="ECO:0000313" key="8">
    <source>
        <dbReference type="Proteomes" id="UP000035489"/>
    </source>
</evidence>
<name>A0A0H1R6W9_9HYPH</name>
<dbReference type="OrthoDB" id="9788068at2"/>
<dbReference type="PROSITE" id="PS00144">
    <property type="entry name" value="ASN_GLN_ASE_1"/>
    <property type="match status" value="1"/>
</dbReference>
<dbReference type="PANTHER" id="PTHR11707:SF28">
    <property type="entry name" value="60 KDA LYSOPHOSPHOLIPASE"/>
    <property type="match status" value="1"/>
</dbReference>
<keyword evidence="2" id="KW-0378">Hydrolase</keyword>
<dbReference type="GO" id="GO:0004067">
    <property type="term" value="F:asparaginase activity"/>
    <property type="evidence" value="ECO:0007669"/>
    <property type="project" value="UniProtKB-UniRule"/>
</dbReference>
<evidence type="ECO:0000256" key="1">
    <source>
        <dbReference type="ARBA" id="ARBA00010518"/>
    </source>
</evidence>
<comment type="caution">
    <text evidence="7">The sequence shown here is derived from an EMBL/GenBank/DDBJ whole genome shotgun (WGS) entry which is preliminary data.</text>
</comment>
<feature type="active site" evidence="4">
    <location>
        <position position="14"/>
    </location>
</feature>
<dbReference type="Pfam" id="PF00710">
    <property type="entry name" value="Asparaginase"/>
    <property type="match status" value="1"/>
</dbReference>
<evidence type="ECO:0000256" key="4">
    <source>
        <dbReference type="PROSITE-ProRule" id="PRU10099"/>
    </source>
</evidence>
<dbReference type="InterPro" id="IPR020827">
    <property type="entry name" value="Asparaginase/glutaminase_AS1"/>
</dbReference>
<dbReference type="PRINTS" id="PR00139">
    <property type="entry name" value="ASNGLNASE"/>
</dbReference>
<dbReference type="GO" id="GO:0006528">
    <property type="term" value="P:asparagine metabolic process"/>
    <property type="evidence" value="ECO:0007669"/>
    <property type="project" value="InterPro"/>
</dbReference>